<evidence type="ECO:0000256" key="4">
    <source>
        <dbReference type="ARBA" id="ARBA00022741"/>
    </source>
</evidence>
<dbReference type="SUPFAM" id="SSF47323">
    <property type="entry name" value="Anticodon-binding domain of a subclass of class I aminoacyl-tRNA synthetases"/>
    <property type="match status" value="1"/>
</dbReference>
<name>A0A9W8AAZ3_9FUNG</name>
<dbReference type="InterPro" id="IPR002300">
    <property type="entry name" value="aa-tRNA-synth_Ia"/>
</dbReference>
<dbReference type="EC" id="6.1.1.5" evidence="2"/>
<proteinExistence type="predicted"/>
<dbReference type="GO" id="GO:0000049">
    <property type="term" value="F:tRNA binding"/>
    <property type="evidence" value="ECO:0007669"/>
    <property type="project" value="InterPro"/>
</dbReference>
<keyword evidence="12" id="KW-1185">Reference proteome</keyword>
<evidence type="ECO:0000256" key="1">
    <source>
        <dbReference type="ARBA" id="ARBA00004496"/>
    </source>
</evidence>
<feature type="domain" description="Aminoacyl-tRNA synthetase class Ia" evidence="9">
    <location>
        <begin position="15"/>
        <end position="595"/>
    </location>
</feature>
<dbReference type="InterPro" id="IPR009008">
    <property type="entry name" value="Val/Leu/Ile-tRNA-synth_edit"/>
</dbReference>
<dbReference type="GO" id="GO:0006428">
    <property type="term" value="P:isoleucyl-tRNA aminoacylation"/>
    <property type="evidence" value="ECO:0007669"/>
    <property type="project" value="InterPro"/>
</dbReference>
<dbReference type="OrthoDB" id="10264412at2759"/>
<dbReference type="GO" id="GO:0005739">
    <property type="term" value="C:mitochondrion"/>
    <property type="evidence" value="ECO:0007669"/>
    <property type="project" value="TreeGrafter"/>
</dbReference>
<dbReference type="GO" id="GO:0032543">
    <property type="term" value="P:mitochondrial translation"/>
    <property type="evidence" value="ECO:0007669"/>
    <property type="project" value="TreeGrafter"/>
</dbReference>
<dbReference type="GO" id="GO:0005524">
    <property type="term" value="F:ATP binding"/>
    <property type="evidence" value="ECO:0007669"/>
    <property type="project" value="UniProtKB-KW"/>
</dbReference>
<protein>
    <recommendedName>
        <fullName evidence="2">isoleucine--tRNA ligase</fullName>
        <ecNumber evidence="2">6.1.1.5</ecNumber>
    </recommendedName>
    <alternativeName>
        <fullName evidence="8">Isoleucyl-tRNA synthetase</fullName>
    </alternativeName>
</protein>
<sequence>MVLHMRMDRSTVACHFLNKVLKDIINRYNVLKGRRVFYKPGWDCHGLPIEIKALELLKKRGVKDLSPKEIRHHAREFAHKTVNEQMEEYKRWGIMGDWKNPYLTLDPKYETNQLKVFYKMFKKGLIYRQNKPVYWSPSSRTALAEAELEYNEKHVSRSVYTQFKLTPASFAKLGLKDCKAQAFFLAWTTTPWTLPANKALAVNKDLDYIVLSVKDGIQSNTYIFAGSRLEFLKSAFGDKFGERNDLAGCSYIHQFTGETSPVLSADYVSADSGTGIVHSAPGHGKEDYEFGVANNLTIFSPVDGEGRFTDEVDPRLKGKQVLSEGTTETISILNEKNLIIHEEKYTHSYPYDWRTKLPVIQRATPQWFANVQSIQKPVVEALKGVKMIPESGHRRLEAFVRGRKEWCISRQRSWGVPIPVLYDLETGEPLLTDASITHIIKVIGENGGSDAWWLLPTEKFVPEEYKNRRYRRGEDTMDVWFDSGTSWASIQSDLDKLSKRQADMYLEGSDQHRGWFQSSLLTSYAARELVPYKTVLTHGFIQDESGKKMSKSLGNVVVPDTIINGGRDKKAQPAYGVDVMRLWVASTDYRHDANIGPVLIAKTSENMRKIRNTIRFMLGNLDGFTHKQLVPYENLTPIDKYILHELAVFKDKSKEAYESFAFYQVLREVNIFTNVKLSALYFDIIKDRLYADHGCSTRRLAAQTSLYHIFINYVTTIAPILCHLVEEAYSFASNDLLTEKKSSIFKEPWQQVDPAWSNPEIKSEWEILLQIRTTINQAIDAGRQGGTIGSSLESAVDISIEDEELRGIVDRYGKYYMQRTQDLKEASIISNIVVSEKPSIDVQEKIYRQNGSVSFGSDSTEEQMNSHTRYTITLGKAEKYKCPRCWVYSSDTKDELCQRCVEAVNKNAV</sequence>
<evidence type="ECO:0000256" key="6">
    <source>
        <dbReference type="ARBA" id="ARBA00022917"/>
    </source>
</evidence>
<keyword evidence="4" id="KW-0547">Nucleotide-binding</keyword>
<keyword evidence="5" id="KW-0067">ATP-binding</keyword>
<evidence type="ECO:0000256" key="8">
    <source>
        <dbReference type="ARBA" id="ARBA00032665"/>
    </source>
</evidence>
<comment type="caution">
    <text evidence="11">The sequence shown here is derived from an EMBL/GenBank/DDBJ whole genome shotgun (WGS) entry which is preliminary data.</text>
</comment>
<evidence type="ECO:0000313" key="12">
    <source>
        <dbReference type="Proteomes" id="UP001150538"/>
    </source>
</evidence>
<dbReference type="Gene3D" id="3.90.740.10">
    <property type="entry name" value="Valyl/Leucyl/Isoleucyl-tRNA synthetase, editing domain"/>
    <property type="match status" value="1"/>
</dbReference>
<dbReference type="Gene3D" id="3.40.50.620">
    <property type="entry name" value="HUPs"/>
    <property type="match status" value="2"/>
</dbReference>
<dbReference type="Pfam" id="PF08264">
    <property type="entry name" value="Anticodon_1"/>
    <property type="match status" value="1"/>
</dbReference>
<reference evidence="11" key="1">
    <citation type="submission" date="2022-07" db="EMBL/GenBank/DDBJ databases">
        <title>Phylogenomic reconstructions and comparative analyses of Kickxellomycotina fungi.</title>
        <authorList>
            <person name="Reynolds N.K."/>
            <person name="Stajich J.E."/>
            <person name="Barry K."/>
            <person name="Grigoriev I.V."/>
            <person name="Crous P."/>
            <person name="Smith M.E."/>
        </authorList>
    </citation>
    <scope>NUCLEOTIDE SEQUENCE</scope>
    <source>
        <strain evidence="11">NBRC 100468</strain>
    </source>
</reference>
<keyword evidence="3 11" id="KW-0436">Ligase</keyword>
<dbReference type="InterPro" id="IPR009080">
    <property type="entry name" value="tRNAsynth_Ia_anticodon-bd"/>
</dbReference>
<keyword evidence="6" id="KW-0648">Protein biosynthesis</keyword>
<dbReference type="InterPro" id="IPR014729">
    <property type="entry name" value="Rossmann-like_a/b/a_fold"/>
</dbReference>
<dbReference type="AlphaFoldDB" id="A0A9W8AAZ3"/>
<dbReference type="NCBIfam" id="TIGR00392">
    <property type="entry name" value="ileS"/>
    <property type="match status" value="1"/>
</dbReference>
<dbReference type="GO" id="GO:0002161">
    <property type="term" value="F:aminoacyl-tRNA deacylase activity"/>
    <property type="evidence" value="ECO:0007669"/>
    <property type="project" value="InterPro"/>
</dbReference>
<comment type="subcellular location">
    <subcellularLocation>
        <location evidence="1">Cytoplasm</location>
    </subcellularLocation>
</comment>
<dbReference type="PRINTS" id="PR00984">
    <property type="entry name" value="TRNASYNTHILE"/>
</dbReference>
<evidence type="ECO:0000256" key="2">
    <source>
        <dbReference type="ARBA" id="ARBA00013165"/>
    </source>
</evidence>
<dbReference type="Gene3D" id="1.10.10.830">
    <property type="entry name" value="Ile-tRNA synthetase CP2 domain-like"/>
    <property type="match status" value="1"/>
</dbReference>
<evidence type="ECO:0000256" key="3">
    <source>
        <dbReference type="ARBA" id="ARBA00022598"/>
    </source>
</evidence>
<dbReference type="InterPro" id="IPR050081">
    <property type="entry name" value="Ile-tRNA_ligase"/>
</dbReference>
<dbReference type="Pfam" id="PF00133">
    <property type="entry name" value="tRNA-synt_1"/>
    <property type="match status" value="1"/>
</dbReference>
<dbReference type="CDD" id="cd07960">
    <property type="entry name" value="Anticodon_Ia_Ile_BEm"/>
    <property type="match status" value="1"/>
</dbReference>
<evidence type="ECO:0000256" key="7">
    <source>
        <dbReference type="ARBA" id="ARBA00023146"/>
    </source>
</evidence>
<accession>A0A9W8AAZ3</accession>
<evidence type="ECO:0000313" key="11">
    <source>
        <dbReference type="EMBL" id="KAJ1921092.1"/>
    </source>
</evidence>
<feature type="domain" description="Methionyl/Valyl/Leucyl/Isoleucyl-tRNA synthetase anticodon-binding" evidence="10">
    <location>
        <begin position="639"/>
        <end position="793"/>
    </location>
</feature>
<dbReference type="SUPFAM" id="SSF52374">
    <property type="entry name" value="Nucleotidylyl transferase"/>
    <property type="match status" value="1"/>
</dbReference>
<dbReference type="Proteomes" id="UP001150538">
    <property type="component" value="Unassembled WGS sequence"/>
</dbReference>
<keyword evidence="7" id="KW-0030">Aminoacyl-tRNA synthetase</keyword>
<dbReference type="Gene3D" id="1.10.730.20">
    <property type="match status" value="1"/>
</dbReference>
<organism evidence="11 12">
    <name type="scientific">Mycoemilia scoparia</name>
    <dbReference type="NCBI Taxonomy" id="417184"/>
    <lineage>
        <taxon>Eukaryota</taxon>
        <taxon>Fungi</taxon>
        <taxon>Fungi incertae sedis</taxon>
        <taxon>Zoopagomycota</taxon>
        <taxon>Kickxellomycotina</taxon>
        <taxon>Kickxellomycetes</taxon>
        <taxon>Kickxellales</taxon>
        <taxon>Kickxellaceae</taxon>
        <taxon>Mycoemilia</taxon>
    </lineage>
</organism>
<evidence type="ECO:0000256" key="5">
    <source>
        <dbReference type="ARBA" id="ARBA00022840"/>
    </source>
</evidence>
<dbReference type="PANTHER" id="PTHR42765:SF1">
    <property type="entry name" value="ISOLEUCINE--TRNA LIGASE, MITOCHONDRIAL"/>
    <property type="match status" value="1"/>
</dbReference>
<dbReference type="CDD" id="cd00818">
    <property type="entry name" value="IleRS_core"/>
    <property type="match status" value="1"/>
</dbReference>
<evidence type="ECO:0000259" key="10">
    <source>
        <dbReference type="Pfam" id="PF08264"/>
    </source>
</evidence>
<dbReference type="InterPro" id="IPR033708">
    <property type="entry name" value="Anticodon_Ile_BEm"/>
</dbReference>
<dbReference type="InterPro" id="IPR002301">
    <property type="entry name" value="Ile-tRNA-ligase"/>
</dbReference>
<dbReference type="InterPro" id="IPR013155">
    <property type="entry name" value="M/V/L/I-tRNA-synth_anticd-bd"/>
</dbReference>
<dbReference type="PANTHER" id="PTHR42765">
    <property type="entry name" value="SOLEUCYL-TRNA SYNTHETASE"/>
    <property type="match status" value="1"/>
</dbReference>
<dbReference type="GO" id="GO:0004822">
    <property type="term" value="F:isoleucine-tRNA ligase activity"/>
    <property type="evidence" value="ECO:0007669"/>
    <property type="project" value="UniProtKB-EC"/>
</dbReference>
<dbReference type="EMBL" id="JANBPU010000007">
    <property type="protein sequence ID" value="KAJ1921092.1"/>
    <property type="molecule type" value="Genomic_DNA"/>
</dbReference>
<gene>
    <name evidence="11" type="primary">ISM1</name>
    <name evidence="11" type="ORF">H4219_000951</name>
</gene>
<dbReference type="SUPFAM" id="SSF50677">
    <property type="entry name" value="ValRS/IleRS/LeuRS editing domain"/>
    <property type="match status" value="1"/>
</dbReference>
<evidence type="ECO:0000259" key="9">
    <source>
        <dbReference type="Pfam" id="PF00133"/>
    </source>
</evidence>